<dbReference type="EMBL" id="KQ964797">
    <property type="protein sequence ID" value="KXN65913.1"/>
    <property type="molecule type" value="Genomic_DNA"/>
</dbReference>
<evidence type="ECO:0000313" key="5">
    <source>
        <dbReference type="Proteomes" id="UP000070444"/>
    </source>
</evidence>
<dbReference type="InterPro" id="IPR005528">
    <property type="entry name" value="ChpA-H"/>
</dbReference>
<dbReference type="PROSITE" id="PS51884">
    <property type="entry name" value="CHAPLIN"/>
    <property type="match status" value="1"/>
</dbReference>
<proteinExistence type="predicted"/>
<feature type="region of interest" description="Disordered" evidence="1">
    <location>
        <begin position="24"/>
        <end position="59"/>
    </location>
</feature>
<feature type="domain" description="Chaplin" evidence="3">
    <location>
        <begin position="59"/>
        <end position="99"/>
    </location>
</feature>
<feature type="compositionally biased region" description="Pro residues" evidence="1">
    <location>
        <begin position="24"/>
        <end position="35"/>
    </location>
</feature>
<reference evidence="4 5" key="1">
    <citation type="journal article" date="2015" name="Genome Biol. Evol.">
        <title>Phylogenomic analyses indicate that early fungi evolved digesting cell walls of algal ancestors of land plants.</title>
        <authorList>
            <person name="Chang Y."/>
            <person name="Wang S."/>
            <person name="Sekimoto S."/>
            <person name="Aerts A.L."/>
            <person name="Choi C."/>
            <person name="Clum A."/>
            <person name="LaButti K.M."/>
            <person name="Lindquist E.A."/>
            <person name="Yee Ngan C."/>
            <person name="Ohm R.A."/>
            <person name="Salamov A.A."/>
            <person name="Grigoriev I.V."/>
            <person name="Spatafora J.W."/>
            <person name="Berbee M.L."/>
        </authorList>
    </citation>
    <scope>NUCLEOTIDE SEQUENCE [LARGE SCALE GENOMIC DNA]</scope>
    <source>
        <strain evidence="4 5">NRRL 28638</strain>
    </source>
</reference>
<evidence type="ECO:0000313" key="4">
    <source>
        <dbReference type="EMBL" id="KXN65913.1"/>
    </source>
</evidence>
<feature type="chain" id="PRO_5012565574" evidence="2">
    <location>
        <begin position="16"/>
        <end position="102"/>
    </location>
</feature>
<organism evidence="4 5">
    <name type="scientific">Conidiobolus coronatus (strain ATCC 28846 / CBS 209.66 / NRRL 28638)</name>
    <name type="common">Delacroixia coronata</name>
    <dbReference type="NCBI Taxonomy" id="796925"/>
    <lineage>
        <taxon>Eukaryota</taxon>
        <taxon>Fungi</taxon>
        <taxon>Fungi incertae sedis</taxon>
        <taxon>Zoopagomycota</taxon>
        <taxon>Entomophthoromycotina</taxon>
        <taxon>Entomophthoromycetes</taxon>
        <taxon>Entomophthorales</taxon>
        <taxon>Ancylistaceae</taxon>
        <taxon>Conidiobolus</taxon>
    </lineage>
</organism>
<dbReference type="AlphaFoldDB" id="A0A137NT25"/>
<sequence>MQLIALALLTQVVLSTPAVSSVYPPPVVVDPPVNPPGTGVGDDNGDRGTPITATGASKSPGTLSGNVVQVPAAIPINVCGNTVDVIGVLNPTFGNNCENSIN</sequence>
<dbReference type="OrthoDB" id="5586649at2759"/>
<keyword evidence="2" id="KW-0732">Signal</keyword>
<accession>A0A137NT25</accession>
<evidence type="ECO:0000256" key="1">
    <source>
        <dbReference type="SAM" id="MobiDB-lite"/>
    </source>
</evidence>
<dbReference type="Proteomes" id="UP000070444">
    <property type="component" value="Unassembled WGS sequence"/>
</dbReference>
<gene>
    <name evidence="4" type="ORF">CONCODRAFT_12374</name>
</gene>
<protein>
    <submittedName>
        <fullName evidence="4">DUF320-domain-containing protein</fullName>
    </submittedName>
</protein>
<name>A0A137NT25_CONC2</name>
<keyword evidence="5" id="KW-1185">Reference proteome</keyword>
<feature type="signal peptide" evidence="2">
    <location>
        <begin position="1"/>
        <end position="15"/>
    </location>
</feature>
<evidence type="ECO:0000256" key="2">
    <source>
        <dbReference type="SAM" id="SignalP"/>
    </source>
</evidence>
<dbReference type="Pfam" id="PF03777">
    <property type="entry name" value="ChpA-C"/>
    <property type="match status" value="1"/>
</dbReference>
<evidence type="ECO:0000259" key="3">
    <source>
        <dbReference type="PROSITE" id="PS51884"/>
    </source>
</evidence>